<protein>
    <recommendedName>
        <fullName evidence="1">Beta-lactamase-related domain-containing protein</fullName>
    </recommendedName>
</protein>
<feature type="domain" description="Beta-lactamase-related" evidence="1">
    <location>
        <begin position="9"/>
        <end position="331"/>
    </location>
</feature>
<dbReference type="InterPro" id="IPR050789">
    <property type="entry name" value="Diverse_Enzym_Activities"/>
</dbReference>
<gene>
    <name evidence="2" type="ORF">METZ01_LOCUS52942</name>
</gene>
<sequence>MLNEKGLAAFLRKSIRRHDVPGASFAVLRNDRIVRRAQAGVVNLDSKIPVTDNAVFQIGSITKPLTATLVMQLVDEGLVGLDAPLVEYLPDFRVARLDVSQTVTIRELLCHTSGIDGDLFVDTGRGDESIRRFMDRCTMVPSLFERGAMMSYCNLGFAALGRVLEVVRNKPFDQVMVDHLFKPLGMKHAFASPEHAIRFNCAIGHVPRSPTRGWQASTRPYLSFGQAAAGSVPSMSANDLLQVARLHLNAGRLGSGSRMLTSRSARAMQRRQIKLPRHAPHGVTGWGLGWFLMNWNGQRVYGHDGGTIGQFAYLRIFPEKGIAVALLTNGGRAGLLFDDVCNEVISPLVLADPPVLPAPLADQPDYRRFEGRYENMGSIVDIKCKKDRLMLSSTDRDTGQPGYKRALPLVFLDSGTARLDGGNAELDKIGWYFTNEDESGRPRYVQSGFRQLKRSV</sequence>
<name>A0A381S9W1_9ZZZZ</name>
<dbReference type="Gene3D" id="3.40.710.10">
    <property type="entry name" value="DD-peptidase/beta-lactamase superfamily"/>
    <property type="match status" value="1"/>
</dbReference>
<reference evidence="2" key="1">
    <citation type="submission" date="2018-05" db="EMBL/GenBank/DDBJ databases">
        <authorList>
            <person name="Lanie J.A."/>
            <person name="Ng W.-L."/>
            <person name="Kazmierczak K.M."/>
            <person name="Andrzejewski T.M."/>
            <person name="Davidsen T.M."/>
            <person name="Wayne K.J."/>
            <person name="Tettelin H."/>
            <person name="Glass J.I."/>
            <person name="Rusch D."/>
            <person name="Podicherti R."/>
            <person name="Tsui H.-C.T."/>
            <person name="Winkler M.E."/>
        </authorList>
    </citation>
    <scope>NUCLEOTIDE SEQUENCE</scope>
</reference>
<dbReference type="InterPro" id="IPR001466">
    <property type="entry name" value="Beta-lactam-related"/>
</dbReference>
<dbReference type="SUPFAM" id="SSF56601">
    <property type="entry name" value="beta-lactamase/transpeptidase-like"/>
    <property type="match status" value="1"/>
</dbReference>
<accession>A0A381S9W1</accession>
<dbReference type="PANTHER" id="PTHR43283">
    <property type="entry name" value="BETA-LACTAMASE-RELATED"/>
    <property type="match status" value="1"/>
</dbReference>
<dbReference type="EMBL" id="UINC01002766">
    <property type="protein sequence ID" value="SVA00088.1"/>
    <property type="molecule type" value="Genomic_DNA"/>
</dbReference>
<organism evidence="2">
    <name type="scientific">marine metagenome</name>
    <dbReference type="NCBI Taxonomy" id="408172"/>
    <lineage>
        <taxon>unclassified sequences</taxon>
        <taxon>metagenomes</taxon>
        <taxon>ecological metagenomes</taxon>
    </lineage>
</organism>
<evidence type="ECO:0000259" key="1">
    <source>
        <dbReference type="Pfam" id="PF00144"/>
    </source>
</evidence>
<dbReference type="InterPro" id="IPR012338">
    <property type="entry name" value="Beta-lactam/transpept-like"/>
</dbReference>
<dbReference type="Pfam" id="PF00144">
    <property type="entry name" value="Beta-lactamase"/>
    <property type="match status" value="1"/>
</dbReference>
<proteinExistence type="predicted"/>
<evidence type="ECO:0000313" key="2">
    <source>
        <dbReference type="EMBL" id="SVA00088.1"/>
    </source>
</evidence>
<dbReference type="AlphaFoldDB" id="A0A381S9W1"/>